<evidence type="ECO:0000313" key="5">
    <source>
        <dbReference type="Proteomes" id="UP001501337"/>
    </source>
</evidence>
<reference evidence="5" key="1">
    <citation type="journal article" date="2019" name="Int. J. Syst. Evol. Microbiol.">
        <title>The Global Catalogue of Microorganisms (GCM) 10K type strain sequencing project: providing services to taxonomists for standard genome sequencing and annotation.</title>
        <authorList>
            <consortium name="The Broad Institute Genomics Platform"/>
            <consortium name="The Broad Institute Genome Sequencing Center for Infectious Disease"/>
            <person name="Wu L."/>
            <person name="Ma J."/>
        </authorList>
    </citation>
    <scope>NUCLEOTIDE SEQUENCE [LARGE SCALE GENOMIC DNA]</scope>
    <source>
        <strain evidence="5">JCM 17555</strain>
    </source>
</reference>
<gene>
    <name evidence="4" type="ORF">GCM10022278_38680</name>
</gene>
<organism evidence="4 5">
    <name type="scientific">Allohahella marinimesophila</name>
    <dbReference type="NCBI Taxonomy" id="1054972"/>
    <lineage>
        <taxon>Bacteria</taxon>
        <taxon>Pseudomonadati</taxon>
        <taxon>Pseudomonadota</taxon>
        <taxon>Gammaproteobacteria</taxon>
        <taxon>Oceanospirillales</taxon>
        <taxon>Hahellaceae</taxon>
        <taxon>Allohahella</taxon>
    </lineage>
</organism>
<sequence length="282" mass="31281">MADEFKKPKSLDNQGGDKRGQRGDVVTNDNGSGAAKDSVLVPSSWEVQEGGLERYVVSKQIVRMREPGLLSPDDLCEKRIIFPESPYRKSVERFRELRTKLLEISRGHNFALVVSSIVPGGGASFNAINLAAAFAFDSSKTALLIDCNLRYPKLHSVFDLLPDRGVTDFLEDPDMDISTIIYPTGIRRLRLVPAGSQKESASEYFTSFRMHQFLQTLRRRYPDRFIILDTPPILESPDARILSEVCDYTLLIAPHGRVTESQVVEAASAIPEAKLAGVVVNG</sequence>
<evidence type="ECO:0008006" key="6">
    <source>
        <dbReference type="Google" id="ProtNLM"/>
    </source>
</evidence>
<name>A0ABP7QBD0_9GAMM</name>
<accession>A0ABP7QBD0</accession>
<dbReference type="RefSeq" id="WP_344809509.1">
    <property type="nucleotide sequence ID" value="NZ_BAABBO010000022.1"/>
</dbReference>
<evidence type="ECO:0000256" key="1">
    <source>
        <dbReference type="ARBA" id="ARBA00022741"/>
    </source>
</evidence>
<comment type="caution">
    <text evidence="4">The sequence shown here is derived from an EMBL/GenBank/DDBJ whole genome shotgun (WGS) entry which is preliminary data.</text>
</comment>
<dbReference type="InterPro" id="IPR027417">
    <property type="entry name" value="P-loop_NTPase"/>
</dbReference>
<dbReference type="Gene3D" id="3.40.50.300">
    <property type="entry name" value="P-loop containing nucleotide triphosphate hydrolases"/>
    <property type="match status" value="1"/>
</dbReference>
<dbReference type="EMBL" id="BAABBO010000022">
    <property type="protein sequence ID" value="GAA3978277.1"/>
    <property type="molecule type" value="Genomic_DNA"/>
</dbReference>
<evidence type="ECO:0000256" key="3">
    <source>
        <dbReference type="SAM" id="MobiDB-lite"/>
    </source>
</evidence>
<dbReference type="PANTHER" id="PTHR32309">
    <property type="entry name" value="TYROSINE-PROTEIN KINASE"/>
    <property type="match status" value="1"/>
</dbReference>
<dbReference type="InterPro" id="IPR005702">
    <property type="entry name" value="Wzc-like_C"/>
</dbReference>
<dbReference type="CDD" id="cd05387">
    <property type="entry name" value="BY-kinase"/>
    <property type="match status" value="1"/>
</dbReference>
<evidence type="ECO:0000313" key="4">
    <source>
        <dbReference type="EMBL" id="GAA3978277.1"/>
    </source>
</evidence>
<dbReference type="Proteomes" id="UP001501337">
    <property type="component" value="Unassembled WGS sequence"/>
</dbReference>
<protein>
    <recommendedName>
        <fullName evidence="6">Polysaccharide biosynthesis protein</fullName>
    </recommendedName>
</protein>
<keyword evidence="2" id="KW-0067">ATP-binding</keyword>
<proteinExistence type="predicted"/>
<dbReference type="SUPFAM" id="SSF52540">
    <property type="entry name" value="P-loop containing nucleoside triphosphate hydrolases"/>
    <property type="match status" value="1"/>
</dbReference>
<feature type="region of interest" description="Disordered" evidence="3">
    <location>
        <begin position="1"/>
        <end position="37"/>
    </location>
</feature>
<feature type="compositionally biased region" description="Basic and acidic residues" evidence="3">
    <location>
        <begin position="1"/>
        <end position="22"/>
    </location>
</feature>
<keyword evidence="1" id="KW-0547">Nucleotide-binding</keyword>
<keyword evidence="5" id="KW-1185">Reference proteome</keyword>
<evidence type="ECO:0000256" key="2">
    <source>
        <dbReference type="ARBA" id="ARBA00022840"/>
    </source>
</evidence>
<dbReference type="InterPro" id="IPR050445">
    <property type="entry name" value="Bact_polysacc_biosynth/exp"/>
</dbReference>
<dbReference type="PANTHER" id="PTHR32309:SF13">
    <property type="entry name" value="FERRIC ENTEROBACTIN TRANSPORT PROTEIN FEPE"/>
    <property type="match status" value="1"/>
</dbReference>